<dbReference type="STRING" id="440168.SAMN04487974_11261"/>
<protein>
    <recommendedName>
        <fullName evidence="4">Membrane-anchored ribosome-binding protein, inhibits growth in stationary phase, ElaB/YqjD/DUF883 family</fullName>
    </recommendedName>
</protein>
<feature type="transmembrane region" description="Helical" evidence="1">
    <location>
        <begin position="80"/>
        <end position="100"/>
    </location>
</feature>
<organism evidence="2 3">
    <name type="scientific">Pelagibacterium luteolum</name>
    <dbReference type="NCBI Taxonomy" id="440168"/>
    <lineage>
        <taxon>Bacteria</taxon>
        <taxon>Pseudomonadati</taxon>
        <taxon>Pseudomonadota</taxon>
        <taxon>Alphaproteobacteria</taxon>
        <taxon>Hyphomicrobiales</taxon>
        <taxon>Devosiaceae</taxon>
        <taxon>Pelagibacterium</taxon>
    </lineage>
</organism>
<proteinExistence type="predicted"/>
<keyword evidence="1" id="KW-0812">Transmembrane</keyword>
<evidence type="ECO:0008006" key="4">
    <source>
        <dbReference type="Google" id="ProtNLM"/>
    </source>
</evidence>
<name>A0A1G7Y5F4_9HYPH</name>
<dbReference type="AlphaFoldDB" id="A0A1G7Y5F4"/>
<gene>
    <name evidence="2" type="ORF">SAMN04487974_11261</name>
</gene>
<dbReference type="Proteomes" id="UP000199495">
    <property type="component" value="Unassembled WGS sequence"/>
</dbReference>
<reference evidence="2 3" key="1">
    <citation type="submission" date="2016-10" db="EMBL/GenBank/DDBJ databases">
        <authorList>
            <person name="de Groot N.N."/>
        </authorList>
    </citation>
    <scope>NUCLEOTIDE SEQUENCE [LARGE SCALE GENOMIC DNA]</scope>
    <source>
        <strain evidence="2 3">CGMCC 1.10267</strain>
    </source>
</reference>
<sequence>MADFSFANGINKNLDHQVRDLRKQLQSISKTLADNGIDFDELSDEAEDLWRGARKNARRASKQVQRDIEIINKAAHKAPAATGTVLAVAAIVGFGLGYLYHISQR</sequence>
<keyword evidence="3" id="KW-1185">Reference proteome</keyword>
<accession>A0A1G7Y5F4</accession>
<dbReference type="RefSeq" id="WP_090597664.1">
    <property type="nucleotide sequence ID" value="NZ_FNCS01000012.1"/>
</dbReference>
<dbReference type="OrthoDB" id="7960369at2"/>
<evidence type="ECO:0000313" key="2">
    <source>
        <dbReference type="EMBL" id="SDG91609.1"/>
    </source>
</evidence>
<evidence type="ECO:0000313" key="3">
    <source>
        <dbReference type="Proteomes" id="UP000199495"/>
    </source>
</evidence>
<evidence type="ECO:0000256" key="1">
    <source>
        <dbReference type="SAM" id="Phobius"/>
    </source>
</evidence>
<keyword evidence="1" id="KW-1133">Transmembrane helix</keyword>
<dbReference type="EMBL" id="FNCS01000012">
    <property type="protein sequence ID" value="SDG91609.1"/>
    <property type="molecule type" value="Genomic_DNA"/>
</dbReference>
<keyword evidence="1" id="KW-0472">Membrane</keyword>